<dbReference type="EMBL" id="AGCK01000213">
    <property type="protein sequence ID" value="EHM45409.1"/>
    <property type="molecule type" value="Genomic_DNA"/>
</dbReference>
<comment type="caution">
    <text evidence="1">The sequence shown here is derived from an EMBL/GenBank/DDBJ whole genome shotgun (WGS) entry which is preliminary data.</text>
</comment>
<organism evidence="1 2">
    <name type="scientific">Flavonifractor plautii ATCC 29863</name>
    <dbReference type="NCBI Taxonomy" id="411475"/>
    <lineage>
        <taxon>Bacteria</taxon>
        <taxon>Bacillati</taxon>
        <taxon>Bacillota</taxon>
        <taxon>Clostridia</taxon>
        <taxon>Eubacteriales</taxon>
        <taxon>Oscillospiraceae</taxon>
        <taxon>Flavonifractor</taxon>
    </lineage>
</organism>
<dbReference type="AlphaFoldDB" id="G9YSM0"/>
<sequence>MSKGASFLQEGKAMKLILAIINHDDANTVTQALTKKGFSSTKLATTGGFLMAGNVTILIGVDEEKVQTVIDIIREHSHSRKQMTPTTTEMSYGYYPSMPVEVVVGGATIFVVDIERFERV</sequence>
<evidence type="ECO:0008006" key="3">
    <source>
        <dbReference type="Google" id="ProtNLM"/>
    </source>
</evidence>
<name>G9YSM0_FLAPL</name>
<gene>
    <name evidence="1" type="ORF">HMPREF0372_02528</name>
</gene>
<dbReference type="Pfam" id="PF06153">
    <property type="entry name" value="CdAMP_rec"/>
    <property type="match status" value="1"/>
</dbReference>
<dbReference type="SUPFAM" id="SSF54913">
    <property type="entry name" value="GlnB-like"/>
    <property type="match status" value="1"/>
</dbReference>
<dbReference type="PANTHER" id="PTHR38456">
    <property type="entry name" value="CYCLIC DI-AMP RECEPTOR A"/>
    <property type="match status" value="1"/>
</dbReference>
<proteinExistence type="predicted"/>
<dbReference type="STRING" id="292800.A4U99_18160"/>
<dbReference type="InterPro" id="IPR011322">
    <property type="entry name" value="N-reg_PII-like_a/b"/>
</dbReference>
<dbReference type="PATRIC" id="fig|411475.3.peg.2188"/>
<dbReference type="Proteomes" id="UP000004459">
    <property type="component" value="Unassembled WGS sequence"/>
</dbReference>
<dbReference type="InterPro" id="IPR010375">
    <property type="entry name" value="CdAMP_rec"/>
</dbReference>
<protein>
    <recommendedName>
        <fullName evidence="3">Transcriptional regulator</fullName>
    </recommendedName>
</protein>
<dbReference type="HOGENOM" id="CLU_143974_1_0_9"/>
<dbReference type="Gene3D" id="3.30.70.120">
    <property type="match status" value="1"/>
</dbReference>
<dbReference type="PANTHER" id="PTHR38456:SF1">
    <property type="entry name" value="CYCLIC DI-AMP RECEPTOR A"/>
    <property type="match status" value="1"/>
</dbReference>
<dbReference type="InterPro" id="IPR015867">
    <property type="entry name" value="N-reg_PII/ATP_PRibTrfase_C"/>
</dbReference>
<evidence type="ECO:0000313" key="2">
    <source>
        <dbReference type="Proteomes" id="UP000004459"/>
    </source>
</evidence>
<evidence type="ECO:0000313" key="1">
    <source>
        <dbReference type="EMBL" id="EHM45409.1"/>
    </source>
</evidence>
<accession>G9YSM0</accession>
<reference evidence="1 2" key="1">
    <citation type="submission" date="2011-08" db="EMBL/GenBank/DDBJ databases">
        <authorList>
            <person name="Weinstock G."/>
            <person name="Sodergren E."/>
            <person name="Clifton S."/>
            <person name="Fulton L."/>
            <person name="Fulton B."/>
            <person name="Courtney L."/>
            <person name="Fronick C."/>
            <person name="Harrison M."/>
            <person name="Strong C."/>
            <person name="Farmer C."/>
            <person name="Delahaunty K."/>
            <person name="Markovic C."/>
            <person name="Hall O."/>
            <person name="Minx P."/>
            <person name="Tomlinson C."/>
            <person name="Mitreva M."/>
            <person name="Hou S."/>
            <person name="Chen J."/>
            <person name="Wollam A."/>
            <person name="Pepin K.H."/>
            <person name="Johnson M."/>
            <person name="Bhonagiri V."/>
            <person name="Zhang X."/>
            <person name="Suruliraj S."/>
            <person name="Warren W."/>
            <person name="Chinwalla A."/>
            <person name="Mardis E.R."/>
            <person name="Wilson R.K."/>
        </authorList>
    </citation>
    <scope>NUCLEOTIDE SEQUENCE [LARGE SCALE GENOMIC DNA]</scope>
    <source>
        <strain evidence="1 2">ATCC 29863</strain>
    </source>
</reference>